<keyword evidence="2" id="KW-1185">Reference proteome</keyword>
<dbReference type="EMBL" id="JACIJC010000001">
    <property type="protein sequence ID" value="MBB5684627.1"/>
    <property type="molecule type" value="Genomic_DNA"/>
</dbReference>
<sequence>MTDTPPDRLAIDPDSPFHDADLLARGIGIRFKGVVKTNVEEYCLSEGWIRVQAGKTLDRKGKPLTLKLAGPVEAWFEDAAGESAAEAESSNED</sequence>
<dbReference type="AlphaFoldDB" id="A0A7W9AFL3"/>
<evidence type="ECO:0000313" key="1">
    <source>
        <dbReference type="EMBL" id="MBB5684627.1"/>
    </source>
</evidence>
<organism evidence="1 2">
    <name type="scientific">Sphingobium boeckii</name>
    <dbReference type="NCBI Taxonomy" id="1082345"/>
    <lineage>
        <taxon>Bacteria</taxon>
        <taxon>Pseudomonadati</taxon>
        <taxon>Pseudomonadota</taxon>
        <taxon>Alphaproteobacteria</taxon>
        <taxon>Sphingomonadales</taxon>
        <taxon>Sphingomonadaceae</taxon>
        <taxon>Sphingobium</taxon>
    </lineage>
</organism>
<dbReference type="Proteomes" id="UP000549617">
    <property type="component" value="Unassembled WGS sequence"/>
</dbReference>
<comment type="caution">
    <text evidence="1">The sequence shown here is derived from an EMBL/GenBank/DDBJ whole genome shotgun (WGS) entry which is preliminary data.</text>
</comment>
<evidence type="ECO:0000313" key="2">
    <source>
        <dbReference type="Proteomes" id="UP000549617"/>
    </source>
</evidence>
<gene>
    <name evidence="1" type="ORF">FHS49_000618</name>
</gene>
<dbReference type="InterPro" id="IPR021724">
    <property type="entry name" value="DUF3297"/>
</dbReference>
<accession>A0A7W9AFL3</accession>
<evidence type="ECO:0008006" key="3">
    <source>
        <dbReference type="Google" id="ProtNLM"/>
    </source>
</evidence>
<protein>
    <recommendedName>
        <fullName evidence="3">DUF3297 family protein</fullName>
    </recommendedName>
</protein>
<name>A0A7W9AFL3_9SPHN</name>
<dbReference type="RefSeq" id="WP_184015103.1">
    <property type="nucleotide sequence ID" value="NZ_JACIJC010000001.1"/>
</dbReference>
<proteinExistence type="predicted"/>
<dbReference type="Pfam" id="PF11730">
    <property type="entry name" value="DUF3297"/>
    <property type="match status" value="1"/>
</dbReference>
<reference evidence="1 2" key="1">
    <citation type="submission" date="2020-08" db="EMBL/GenBank/DDBJ databases">
        <title>Genomic Encyclopedia of Type Strains, Phase IV (KMG-IV): sequencing the most valuable type-strain genomes for metagenomic binning, comparative biology and taxonomic classification.</title>
        <authorList>
            <person name="Goeker M."/>
        </authorList>
    </citation>
    <scope>NUCLEOTIDE SEQUENCE [LARGE SCALE GENOMIC DNA]</scope>
    <source>
        <strain evidence="1 2">DSM 25079</strain>
    </source>
</reference>